<feature type="transmembrane region" description="Helical" evidence="1">
    <location>
        <begin position="435"/>
        <end position="455"/>
    </location>
</feature>
<feature type="transmembrane region" description="Helical" evidence="1">
    <location>
        <begin position="172"/>
        <end position="193"/>
    </location>
</feature>
<dbReference type="Proteomes" id="UP000517315">
    <property type="component" value="Unassembled WGS sequence"/>
</dbReference>
<dbReference type="RefSeq" id="WP_017366498.1">
    <property type="nucleotide sequence ID" value="NZ_JACJIG010000004.1"/>
</dbReference>
<keyword evidence="1" id="KW-0812">Transmembrane</keyword>
<evidence type="ECO:0000256" key="1">
    <source>
        <dbReference type="SAM" id="Phobius"/>
    </source>
</evidence>
<feature type="transmembrane region" description="Helical" evidence="1">
    <location>
        <begin position="461"/>
        <end position="483"/>
    </location>
</feature>
<keyword evidence="1" id="KW-1133">Transmembrane helix</keyword>
<evidence type="ECO:0000313" key="2">
    <source>
        <dbReference type="EMBL" id="MBA8919603.1"/>
    </source>
</evidence>
<feature type="transmembrane region" description="Helical" evidence="1">
    <location>
        <begin position="135"/>
        <end position="152"/>
    </location>
</feature>
<comment type="caution">
    <text evidence="2">The sequence shown here is derived from an EMBL/GenBank/DDBJ whole genome shotgun (WGS) entry which is preliminary data.</text>
</comment>
<dbReference type="EMBL" id="JACJIG010000004">
    <property type="protein sequence ID" value="MBA8919603.1"/>
    <property type="molecule type" value="Genomic_DNA"/>
</dbReference>
<gene>
    <name evidence="2" type="ORF">HNP39_003359</name>
</gene>
<organism evidence="2 3">
    <name type="scientific">Bacillus aerius</name>
    <dbReference type="NCBI Taxonomy" id="293388"/>
    <lineage>
        <taxon>Bacteria</taxon>
        <taxon>Bacillati</taxon>
        <taxon>Bacillota</taxon>
        <taxon>Bacilli</taxon>
        <taxon>Bacillales</taxon>
        <taxon>Bacillaceae</taxon>
        <taxon>Bacillus</taxon>
    </lineage>
</organism>
<feature type="transmembrane region" description="Helical" evidence="1">
    <location>
        <begin position="279"/>
        <end position="302"/>
    </location>
</feature>
<sequence>MRLALLFEKMYLRKKIDEASLPQWLGHATYLFLSLRFFIIYPAIGIGLFFVLKARILDMTLISTLCCILAIIDARDFPIKNYLIYTLHQNVIVDRTESFRKIYRHIYFYFFGKTVFKFSLIFFVPMFMVENQLNIIYFVLLVIIIIITVMNFSSYHFYRSYFQKGIGQNIRLVKLILVCFTAYIVLLAIFHYFESEIIQVYNHFQFDLFNILTELLITCLVLFILSMVFHHHKVFRKIGKEELNAKETVVQHKVRFKKRVFFNKDILLIKRTYYNKLRFLKYLYVLHVCALAIVPVLVSLLLKGNDSYILLSIIFIAVAFSNFITDYLKKVISPDIEFFALPPNTAWNISLNEILVQKVYIYLILSGIPVIFSVITMVILHIPYSFITGVALLIVFVFINMGLAATIGAILFPKINPESDYEIGNSSKAVVFENVYLYIISILLSFIFIMEIFSLEMPFQLGKYIVTLIVIQISILVVAILYLRNTKVKDVMKNAN</sequence>
<feature type="transmembrane region" description="Helical" evidence="1">
    <location>
        <begin position="386"/>
        <end position="412"/>
    </location>
</feature>
<feature type="transmembrane region" description="Helical" evidence="1">
    <location>
        <begin position="106"/>
        <end position="129"/>
    </location>
</feature>
<protein>
    <recommendedName>
        <fullName evidence="4">ABC transporter permease</fullName>
    </recommendedName>
</protein>
<feature type="transmembrane region" description="Helical" evidence="1">
    <location>
        <begin position="308"/>
        <end position="328"/>
    </location>
</feature>
<feature type="transmembrane region" description="Helical" evidence="1">
    <location>
        <begin position="30"/>
        <end position="52"/>
    </location>
</feature>
<accession>A0ABR6B649</accession>
<keyword evidence="3" id="KW-1185">Reference proteome</keyword>
<keyword evidence="1" id="KW-0472">Membrane</keyword>
<reference evidence="2 3" key="1">
    <citation type="submission" date="2020-08" db="EMBL/GenBank/DDBJ databases">
        <title>Functional genomics of gut bacteria from endangered species of beetles.</title>
        <authorList>
            <person name="Carlos-Shanley C."/>
        </authorList>
    </citation>
    <scope>NUCLEOTIDE SEQUENCE [LARGE SCALE GENOMIC DNA]</scope>
    <source>
        <strain evidence="2 3">S00152</strain>
    </source>
</reference>
<evidence type="ECO:0008006" key="4">
    <source>
        <dbReference type="Google" id="ProtNLM"/>
    </source>
</evidence>
<name>A0ABR6B649_9BACI</name>
<feature type="transmembrane region" description="Helical" evidence="1">
    <location>
        <begin position="208"/>
        <end position="229"/>
    </location>
</feature>
<evidence type="ECO:0000313" key="3">
    <source>
        <dbReference type="Proteomes" id="UP000517315"/>
    </source>
</evidence>
<proteinExistence type="predicted"/>
<feature type="transmembrane region" description="Helical" evidence="1">
    <location>
        <begin position="359"/>
        <end position="380"/>
    </location>
</feature>